<dbReference type="InterPro" id="IPR036390">
    <property type="entry name" value="WH_DNA-bd_sf"/>
</dbReference>
<feature type="compositionally biased region" description="Polar residues" evidence="1">
    <location>
        <begin position="46"/>
        <end position="69"/>
    </location>
</feature>
<dbReference type="SUPFAM" id="SSF46785">
    <property type="entry name" value="Winged helix' DNA-binding domain"/>
    <property type="match status" value="1"/>
</dbReference>
<evidence type="ECO:0000313" key="4">
    <source>
        <dbReference type="Proteomes" id="UP000276834"/>
    </source>
</evidence>
<feature type="non-terminal residue" evidence="3">
    <location>
        <position position="1"/>
    </location>
</feature>
<dbReference type="InterPro" id="IPR019464">
    <property type="entry name" value="ELL_N"/>
</dbReference>
<dbReference type="Pfam" id="PF10390">
    <property type="entry name" value="ELL"/>
    <property type="match status" value="1"/>
</dbReference>
<dbReference type="Proteomes" id="UP000276834">
    <property type="component" value="Unassembled WGS sequence"/>
</dbReference>
<feature type="domain" description="RNA polymerase II elongation factor ELL N-terminal" evidence="2">
    <location>
        <begin position="1"/>
        <end position="43"/>
    </location>
</feature>
<dbReference type="EMBL" id="QUSF01003649">
    <property type="protein sequence ID" value="RLV63158.1"/>
    <property type="molecule type" value="Genomic_DNA"/>
</dbReference>
<reference evidence="3 4" key="1">
    <citation type="journal article" date="2018" name="Proc. R. Soc. B">
        <title>A non-coding region near Follistatin controls head colour polymorphism in the Gouldian finch.</title>
        <authorList>
            <person name="Toomey M.B."/>
            <person name="Marques C.I."/>
            <person name="Andrade P."/>
            <person name="Araujo P.M."/>
            <person name="Sabatino S."/>
            <person name="Gazda M.A."/>
            <person name="Afonso S."/>
            <person name="Lopes R.J."/>
            <person name="Corbo J.C."/>
            <person name="Carneiro M."/>
        </authorList>
    </citation>
    <scope>NUCLEOTIDE SEQUENCE [LARGE SCALE GENOMIC DNA]</scope>
    <source>
        <strain evidence="3">Red01</strain>
        <tissue evidence="3">Muscle</tissue>
    </source>
</reference>
<dbReference type="Gene3D" id="1.10.10.2670">
    <property type="entry name" value="E3 ubiquitin-protein ligase"/>
    <property type="match status" value="1"/>
</dbReference>
<evidence type="ECO:0000313" key="3">
    <source>
        <dbReference type="EMBL" id="RLV63158.1"/>
    </source>
</evidence>
<dbReference type="AlphaFoldDB" id="A0A3L8Q7F0"/>
<dbReference type="GO" id="GO:0008023">
    <property type="term" value="C:transcription elongation factor complex"/>
    <property type="evidence" value="ECO:0007669"/>
    <property type="project" value="InterPro"/>
</dbReference>
<evidence type="ECO:0000259" key="2">
    <source>
        <dbReference type="Pfam" id="PF10390"/>
    </source>
</evidence>
<sequence length="118" mass="13252">VANLDANENSFSLKEHFFKDIQVHWPGYSKRDRKTLELTFFQKTVPSPNVTSTSQSLSLGPSERNTPPRTAQVRKVCVQPLPGQKCCFFTAKLIGTIFAETTSGFCLYQSCDDQEAED</sequence>
<keyword evidence="4" id="KW-1185">Reference proteome</keyword>
<name>A0A3L8Q7F0_CHLGU</name>
<accession>A0A3L8Q7F0</accession>
<organism evidence="3 4">
    <name type="scientific">Chloebia gouldiae</name>
    <name type="common">Gouldian finch</name>
    <name type="synonym">Erythrura gouldiae</name>
    <dbReference type="NCBI Taxonomy" id="44316"/>
    <lineage>
        <taxon>Eukaryota</taxon>
        <taxon>Metazoa</taxon>
        <taxon>Chordata</taxon>
        <taxon>Craniata</taxon>
        <taxon>Vertebrata</taxon>
        <taxon>Euteleostomi</taxon>
        <taxon>Archelosauria</taxon>
        <taxon>Archosauria</taxon>
        <taxon>Dinosauria</taxon>
        <taxon>Saurischia</taxon>
        <taxon>Theropoda</taxon>
        <taxon>Coelurosauria</taxon>
        <taxon>Aves</taxon>
        <taxon>Neognathae</taxon>
        <taxon>Neoaves</taxon>
        <taxon>Telluraves</taxon>
        <taxon>Australaves</taxon>
        <taxon>Passeriformes</taxon>
        <taxon>Passeroidea</taxon>
        <taxon>Passeridae</taxon>
        <taxon>Chloebia</taxon>
    </lineage>
</organism>
<protein>
    <recommendedName>
        <fullName evidence="2">RNA polymerase II elongation factor ELL N-terminal domain-containing protein</fullName>
    </recommendedName>
</protein>
<gene>
    <name evidence="3" type="ORF">DV515_00018556</name>
</gene>
<comment type="caution">
    <text evidence="3">The sequence shown here is derived from an EMBL/GenBank/DDBJ whole genome shotgun (WGS) entry which is preliminary data.</text>
</comment>
<evidence type="ECO:0000256" key="1">
    <source>
        <dbReference type="SAM" id="MobiDB-lite"/>
    </source>
</evidence>
<dbReference type="InterPro" id="IPR042065">
    <property type="entry name" value="E3_ELL-like"/>
</dbReference>
<dbReference type="GO" id="GO:0006368">
    <property type="term" value="P:transcription elongation by RNA polymerase II"/>
    <property type="evidence" value="ECO:0007669"/>
    <property type="project" value="InterPro"/>
</dbReference>
<feature type="region of interest" description="Disordered" evidence="1">
    <location>
        <begin position="46"/>
        <end position="70"/>
    </location>
</feature>
<proteinExistence type="predicted"/>